<evidence type="ECO:0000256" key="7">
    <source>
        <dbReference type="ARBA" id="ARBA00022989"/>
    </source>
</evidence>
<comment type="caution">
    <text evidence="10">The sequence shown here is derived from an EMBL/GenBank/DDBJ whole genome shotgun (WGS) entry which is preliminary data.</text>
</comment>
<feature type="transmembrane region" description="Helical" evidence="9">
    <location>
        <begin position="252"/>
        <end position="273"/>
    </location>
</feature>
<evidence type="ECO:0000256" key="9">
    <source>
        <dbReference type="SAM" id="Phobius"/>
    </source>
</evidence>
<protein>
    <recommendedName>
        <fullName evidence="12">Glycosyltransferase RgtA/B/C/D-like domain-containing protein</fullName>
    </recommendedName>
</protein>
<evidence type="ECO:0000256" key="6">
    <source>
        <dbReference type="ARBA" id="ARBA00022824"/>
    </source>
</evidence>
<feature type="transmembrane region" description="Helical" evidence="9">
    <location>
        <begin position="77"/>
        <end position="103"/>
    </location>
</feature>
<evidence type="ECO:0000313" key="10">
    <source>
        <dbReference type="EMBL" id="MFC3194715.1"/>
    </source>
</evidence>
<comment type="pathway">
    <text evidence="2">Protein modification; protein glycosylation.</text>
</comment>
<keyword evidence="11" id="KW-1185">Reference proteome</keyword>
<dbReference type="PANTHER" id="PTHR12989:SF10">
    <property type="entry name" value="DOL-P-GLC:GLC(2)MAN(9)GLCNAC(2)-PP-DOL ALPHA-1,2-GLUCOSYLTRANSFERASE-RELATED"/>
    <property type="match status" value="1"/>
</dbReference>
<evidence type="ECO:0000256" key="4">
    <source>
        <dbReference type="ARBA" id="ARBA00022679"/>
    </source>
</evidence>
<keyword evidence="3" id="KW-0328">Glycosyltransferase</keyword>
<keyword evidence="7 9" id="KW-1133">Transmembrane helix</keyword>
<accession>A0ABV7J9A9</accession>
<keyword evidence="5 9" id="KW-0812">Transmembrane</keyword>
<dbReference type="EMBL" id="JBHRTS010000005">
    <property type="protein sequence ID" value="MFC3194715.1"/>
    <property type="molecule type" value="Genomic_DNA"/>
</dbReference>
<evidence type="ECO:0000256" key="8">
    <source>
        <dbReference type="ARBA" id="ARBA00023136"/>
    </source>
</evidence>
<evidence type="ECO:0000256" key="5">
    <source>
        <dbReference type="ARBA" id="ARBA00022692"/>
    </source>
</evidence>
<gene>
    <name evidence="10" type="ORF">ACFODZ_10740</name>
</gene>
<evidence type="ECO:0000256" key="1">
    <source>
        <dbReference type="ARBA" id="ARBA00004477"/>
    </source>
</evidence>
<dbReference type="InterPro" id="IPR016900">
    <property type="entry name" value="Alg10"/>
</dbReference>
<proteinExistence type="predicted"/>
<evidence type="ECO:0008006" key="12">
    <source>
        <dbReference type="Google" id="ProtNLM"/>
    </source>
</evidence>
<evidence type="ECO:0000256" key="2">
    <source>
        <dbReference type="ARBA" id="ARBA00004922"/>
    </source>
</evidence>
<feature type="transmembrane region" description="Helical" evidence="9">
    <location>
        <begin position="228"/>
        <end position="245"/>
    </location>
</feature>
<sequence length="396" mass="45867">MSSGLYKFLLLLIGAVACLWLALPDFAVVDEQFHLEQIKRLANGDPTHLPNITTFIYLHQLYAWLGQWLPISDLLDYRLISAMFAGLWVLLLIRVVSAGNILFDWKLAGQLLFLPVIFPYLPLVYTDLPALSCLLLCAWLMYQKRFITGALTGALATWVRQPSLIWLGLLTLWAGYRCYTQQTDAFRAVKVMLPGVVVMLLFAGFFVFNDSVALGDKSHHRVSLNLTNGYFMLLMAAVIFMPLVVRQSNETWRLFITSRWLWLVFLAGMPLYLNTFEVSHPFNGTQLNMFLRNLTLNTLVTHWGWLLISYVLLFFCTLALISCPMRRPEFRALWLALPMSVVMMPLVEQRYYMMGFVLWLLCRQRFTDTVEGVLLLWMALISTSLYWGISQRWFYF</sequence>
<name>A0ABV7J9A9_9GAMM</name>
<dbReference type="PROSITE" id="PS51257">
    <property type="entry name" value="PROKAR_LIPOPROTEIN"/>
    <property type="match status" value="1"/>
</dbReference>
<reference evidence="11" key="1">
    <citation type="journal article" date="2019" name="Int. J. Syst. Evol. Microbiol.">
        <title>The Global Catalogue of Microorganisms (GCM) 10K type strain sequencing project: providing services to taxonomists for standard genome sequencing and annotation.</title>
        <authorList>
            <consortium name="The Broad Institute Genomics Platform"/>
            <consortium name="The Broad Institute Genome Sequencing Center for Infectious Disease"/>
            <person name="Wu L."/>
            <person name="Ma J."/>
        </authorList>
    </citation>
    <scope>NUCLEOTIDE SEQUENCE [LARGE SCALE GENOMIC DNA]</scope>
    <source>
        <strain evidence="11">KCTC 42953</strain>
    </source>
</reference>
<feature type="transmembrane region" description="Helical" evidence="9">
    <location>
        <begin position="191"/>
        <end position="208"/>
    </location>
</feature>
<dbReference type="PANTHER" id="PTHR12989">
    <property type="entry name" value="ALPHA-1,2-GLUCOSYLTRANSFERASE ALG10"/>
    <property type="match status" value="1"/>
</dbReference>
<comment type="subcellular location">
    <subcellularLocation>
        <location evidence="1">Endoplasmic reticulum membrane</location>
        <topology evidence="1">Multi-pass membrane protein</topology>
    </subcellularLocation>
</comment>
<dbReference type="RefSeq" id="WP_077410767.1">
    <property type="nucleotide sequence ID" value="NZ_JBHRTS010000005.1"/>
</dbReference>
<evidence type="ECO:0000313" key="11">
    <source>
        <dbReference type="Proteomes" id="UP001595533"/>
    </source>
</evidence>
<keyword evidence="4" id="KW-0808">Transferase</keyword>
<feature type="transmembrane region" description="Helical" evidence="9">
    <location>
        <begin position="303"/>
        <end position="321"/>
    </location>
</feature>
<organism evidence="10 11">
    <name type="scientific">Marinicella sediminis</name>
    <dbReference type="NCBI Taxonomy" id="1792834"/>
    <lineage>
        <taxon>Bacteria</taxon>
        <taxon>Pseudomonadati</taxon>
        <taxon>Pseudomonadota</taxon>
        <taxon>Gammaproteobacteria</taxon>
        <taxon>Lysobacterales</taxon>
        <taxon>Marinicellaceae</taxon>
        <taxon>Marinicella</taxon>
    </lineage>
</organism>
<feature type="transmembrane region" description="Helical" evidence="9">
    <location>
        <begin position="123"/>
        <end position="142"/>
    </location>
</feature>
<dbReference type="Pfam" id="PF04922">
    <property type="entry name" value="DIE2_ALG10"/>
    <property type="match status" value="2"/>
</dbReference>
<evidence type="ECO:0000256" key="3">
    <source>
        <dbReference type="ARBA" id="ARBA00022676"/>
    </source>
</evidence>
<keyword evidence="6" id="KW-0256">Endoplasmic reticulum</keyword>
<dbReference type="Proteomes" id="UP001595533">
    <property type="component" value="Unassembled WGS sequence"/>
</dbReference>
<keyword evidence="8 9" id="KW-0472">Membrane</keyword>
<feature type="transmembrane region" description="Helical" evidence="9">
    <location>
        <begin position="372"/>
        <end position="389"/>
    </location>
</feature>